<dbReference type="EMBL" id="KZ678138">
    <property type="protein sequence ID" value="PSN64695.1"/>
    <property type="molecule type" value="Genomic_DNA"/>
</dbReference>
<dbReference type="GO" id="GO:0032259">
    <property type="term" value="P:methylation"/>
    <property type="evidence" value="ECO:0007669"/>
    <property type="project" value="UniProtKB-KW"/>
</dbReference>
<evidence type="ECO:0000256" key="5">
    <source>
        <dbReference type="ARBA" id="ARBA00022840"/>
    </source>
</evidence>
<gene>
    <name evidence="8" type="ORF">BS50DRAFT_498644</name>
</gene>
<keyword evidence="1" id="KW-0489">Methyltransferase</keyword>
<dbReference type="CDD" id="cd18793">
    <property type="entry name" value="SF2_C_SNF"/>
    <property type="match status" value="1"/>
</dbReference>
<dbReference type="InterPro" id="IPR049730">
    <property type="entry name" value="SNF2/RAD54-like_C"/>
</dbReference>
<dbReference type="SMART" id="SM00487">
    <property type="entry name" value="DEXDc"/>
    <property type="match status" value="1"/>
</dbReference>
<dbReference type="Proteomes" id="UP000240883">
    <property type="component" value="Unassembled WGS sequence"/>
</dbReference>
<name>A0A2T2NGY1_CORCC</name>
<dbReference type="Pfam" id="PF00145">
    <property type="entry name" value="DNA_methylase"/>
    <property type="match status" value="1"/>
</dbReference>
<dbReference type="InterPro" id="IPR001525">
    <property type="entry name" value="C5_MeTfrase"/>
</dbReference>
<dbReference type="InterPro" id="IPR027417">
    <property type="entry name" value="P-loop_NTPase"/>
</dbReference>
<feature type="region of interest" description="Disordered" evidence="6">
    <location>
        <begin position="1604"/>
        <end position="1623"/>
    </location>
</feature>
<dbReference type="Gene3D" id="3.40.50.150">
    <property type="entry name" value="Vaccinia Virus protein VP39"/>
    <property type="match status" value="1"/>
</dbReference>
<feature type="domain" description="Helicase C-terminal" evidence="7">
    <location>
        <begin position="1748"/>
        <end position="1904"/>
    </location>
</feature>
<proteinExistence type="predicted"/>
<reference evidence="8 9" key="1">
    <citation type="journal article" date="2018" name="Front. Microbiol.">
        <title>Genome-Wide Analysis of Corynespora cassiicola Leaf Fall Disease Putative Effectors.</title>
        <authorList>
            <person name="Lopez D."/>
            <person name="Ribeiro S."/>
            <person name="Label P."/>
            <person name="Fumanal B."/>
            <person name="Venisse J.S."/>
            <person name="Kohler A."/>
            <person name="de Oliveira R.R."/>
            <person name="Labutti K."/>
            <person name="Lipzen A."/>
            <person name="Lail K."/>
            <person name="Bauer D."/>
            <person name="Ohm R.A."/>
            <person name="Barry K.W."/>
            <person name="Spatafora J."/>
            <person name="Grigoriev I.V."/>
            <person name="Martin F.M."/>
            <person name="Pujade-Renaud V."/>
        </authorList>
    </citation>
    <scope>NUCLEOTIDE SEQUENCE [LARGE SCALE GENOMIC DNA]</scope>
    <source>
        <strain evidence="8 9">Philippines</strain>
    </source>
</reference>
<keyword evidence="3" id="KW-0547">Nucleotide-binding</keyword>
<evidence type="ECO:0000313" key="8">
    <source>
        <dbReference type="EMBL" id="PSN64695.1"/>
    </source>
</evidence>
<dbReference type="GO" id="GO:0016787">
    <property type="term" value="F:hydrolase activity"/>
    <property type="evidence" value="ECO:0007669"/>
    <property type="project" value="UniProtKB-KW"/>
</dbReference>
<evidence type="ECO:0000256" key="2">
    <source>
        <dbReference type="ARBA" id="ARBA00022679"/>
    </source>
</evidence>
<dbReference type="PANTHER" id="PTHR45626">
    <property type="entry name" value="TRANSCRIPTION TERMINATION FACTOR 2-RELATED"/>
    <property type="match status" value="1"/>
</dbReference>
<dbReference type="InterPro" id="IPR001650">
    <property type="entry name" value="Helicase_C-like"/>
</dbReference>
<dbReference type="GO" id="GO:0006281">
    <property type="term" value="P:DNA repair"/>
    <property type="evidence" value="ECO:0007669"/>
    <property type="project" value="TreeGrafter"/>
</dbReference>
<dbReference type="GO" id="GO:0005524">
    <property type="term" value="F:ATP binding"/>
    <property type="evidence" value="ECO:0007669"/>
    <property type="project" value="UniProtKB-KW"/>
</dbReference>
<dbReference type="Pfam" id="PF00271">
    <property type="entry name" value="Helicase_C"/>
    <property type="match status" value="1"/>
</dbReference>
<dbReference type="InterPro" id="IPR014001">
    <property type="entry name" value="Helicase_ATP-bd"/>
</dbReference>
<evidence type="ECO:0000256" key="1">
    <source>
        <dbReference type="ARBA" id="ARBA00022603"/>
    </source>
</evidence>
<keyword evidence="4" id="KW-0378">Hydrolase</keyword>
<evidence type="ECO:0000256" key="6">
    <source>
        <dbReference type="SAM" id="MobiDB-lite"/>
    </source>
</evidence>
<keyword evidence="9" id="KW-1185">Reference proteome</keyword>
<sequence length="1969" mass="220687">MQSGTSEIERGDETQALKDVPVHDDEDVPPKKSGQRKRNRGPDTPKDSQASKGLDLNLPPLDNVDNIFLDMAARAIALGLGSVLEKRNGQPISIGTMCSGTEAPLIALELLSRALERQGHPTVVIKHEFSAELDVVKQAFIERNFQPPRLFRDVREFKDEVATTAYGAEEKIPQKLDILISGFVCKDLSRLNNFGKDIDDGGESGDTWRSLVSYVKHGQPSVVLVENVQGSADIWNKLKKCWKSLGYSSAWTLCDSKDYYLPQTRKRMYMIAIKESAIGINAEEAAEAWRSTIHKLERRCSSHVDAFLTARPTDTHTNTTYVYDAAWVLSKLRYDQMRSEERLGIRRPITRWSEDGTIRPPDFANRQWYKSQSSRVYDCIDIAHLQAALVNRDSLYKILVWDVSQNVDRFRANIGVAPCITPGGCSFVSNKQTGLSGAQLLLLQGMPCDKLLFAGESQKEIQDLAGNAMSTTVMGASIISALITASPAFYDREAIVSGPSETLRQTRDNCLVLVTHTHSTTIEPVNAEILDTGLFIHEAIISSRLCSCEDTQISKADILKCQECGHCACSNCSGNPVHCYGSWTLSQSRKVLPAEFEHRWRTQLPAQLRLSDFPSISDIFPHPYPQGTELLLFIARIKEVRIRSQTFTMSRFNRGDSKWFVVYESSEAFLELHVQDPMEWFFYVKCAPSLAVKDPLRKTLEHPIARGIVGSALLNPRWEIWIPQSASTSLELMLSDEMSTSWRNKLGLLDYKNEMVPECIKIVGDAKLHGNYRLLPHCGTAMSSLYKRSNSEQLFLFFDPDPIGPSDQDFFVFSKDPTRMTCGKARIIRARVESSWRPWTSQGDTSKQVVSVMIPGTWVPVDMTLEVADTTLKVNIPSTTDISALVRGDCFQAITILDVRAADGNPIATKRYSKYLWLFSRVKMPTSMSSWQNVKCGHRGSCVCSPPSPKILWSVNSRNIATAHEDRQVSALFERSVHNMPKVIDVRSTATQVSVSVNLTSLLHRVMGRSKELKNLAWRIVVDHAAAPSTLPRFRLISNAKDELFTGPLGLKHDLFPAQLRSLSWMRMQELGRPLTIVEIEEAVHADLGWRVEARAEAKKNIRGGVLADLPSFGKTVTTIALIQSEFMEKTADEIVADNATITLPMSRLIPSAATLIVCPSHIAGQWQSEFQKFLSHEDYDEDQIVLIDGIRKLEKMTDERICNARVVILSWALLCDEDYIAYLGNFTAMPQPATMSGRAFEAWLDNALNDMPAQTEAFRYQDRESFVKATRANFETRLENQDFNAAVPLKVYHGSRYQSAKAGQKPGEKANKKMPNFEKQKWPPLLQRFIFNRIVVDEYHYLTDLEKNFPALAMVKRLQAVKKWALSGTPALSDFSDVNQIAALLGVNLGREVVGLKASSGAEKRSAVERTRVEDFRSRTELFSCQWHEARHNRAQAFLDQFVRQNEPQLQDILCSEFFSPVRLGVSHRTVYLELEQHLIAQRMQIKRLKKGSASDRNDRLNKTLDGSTNAEEALLKSAMCFETDKGPSGLDTLLHLRRKQREETEDAISGLFAEAERLEKISQDPNKFYAAFKHDVLSGCIVGDDGATQILQRLLRQVADEKTMKKKLPGNKPSKSAQEKGSFKTLGALSSDLRTRSQELELMVRSERFVLVIQGLLTASAGTNITQPQTFGCSSKLCKKLAQIFDLFVIPRCGHTACAACLDTRPDPEACVYDSCNSFVQPASTIRAVDLASTPETVSERSFGRKLDAVAEIIKSIPDKEQAIVFSPNLETVAIVQKLLRSQSITHVALSKSKSKAASKEIERFLSDTDKKVLVLNLSDESAAGVNLTNANHVIFISPLLAPSQHQYDAAMAQAIARCRRYGQKKRVHVYHFAALYTIDVNILEHRFKRSCSIVEQGSEMRLPGAKNDKNKQEKMKVVNNQDGCMALVPMSWLADPKKRKLMKLGDKEMGFTSLVEFSEVFAGDEE</sequence>
<accession>A0A2T2NGY1</accession>
<protein>
    <recommendedName>
        <fullName evidence="7">Helicase C-terminal domain-containing protein</fullName>
    </recommendedName>
</protein>
<feature type="region of interest" description="Disordered" evidence="6">
    <location>
        <begin position="1"/>
        <end position="57"/>
    </location>
</feature>
<dbReference type="STRING" id="1448308.A0A2T2NGY1"/>
<keyword evidence="2" id="KW-0808">Transferase</keyword>
<dbReference type="InterPro" id="IPR000330">
    <property type="entry name" value="SNF2_N"/>
</dbReference>
<dbReference type="SUPFAM" id="SSF52540">
    <property type="entry name" value="P-loop containing nucleoside triphosphate hydrolases"/>
    <property type="match status" value="2"/>
</dbReference>
<dbReference type="InterPro" id="IPR029063">
    <property type="entry name" value="SAM-dependent_MTases_sf"/>
</dbReference>
<evidence type="ECO:0000256" key="4">
    <source>
        <dbReference type="ARBA" id="ARBA00022801"/>
    </source>
</evidence>
<dbReference type="SUPFAM" id="SSF53335">
    <property type="entry name" value="S-adenosyl-L-methionine-dependent methyltransferases"/>
    <property type="match status" value="1"/>
</dbReference>
<dbReference type="OrthoDB" id="423221at2759"/>
<evidence type="ECO:0000313" key="9">
    <source>
        <dbReference type="Proteomes" id="UP000240883"/>
    </source>
</evidence>
<dbReference type="GO" id="GO:0005634">
    <property type="term" value="C:nucleus"/>
    <property type="evidence" value="ECO:0007669"/>
    <property type="project" value="TreeGrafter"/>
</dbReference>
<feature type="compositionally biased region" description="Basic and acidic residues" evidence="6">
    <location>
        <begin position="7"/>
        <end position="23"/>
    </location>
</feature>
<organism evidence="8 9">
    <name type="scientific">Corynespora cassiicola Philippines</name>
    <dbReference type="NCBI Taxonomy" id="1448308"/>
    <lineage>
        <taxon>Eukaryota</taxon>
        <taxon>Fungi</taxon>
        <taxon>Dikarya</taxon>
        <taxon>Ascomycota</taxon>
        <taxon>Pezizomycotina</taxon>
        <taxon>Dothideomycetes</taxon>
        <taxon>Pleosporomycetidae</taxon>
        <taxon>Pleosporales</taxon>
        <taxon>Corynesporascaceae</taxon>
        <taxon>Corynespora</taxon>
    </lineage>
</organism>
<dbReference type="PROSITE" id="PS51194">
    <property type="entry name" value="HELICASE_CTER"/>
    <property type="match status" value="1"/>
</dbReference>
<evidence type="ECO:0000256" key="3">
    <source>
        <dbReference type="ARBA" id="ARBA00022741"/>
    </source>
</evidence>
<dbReference type="GO" id="GO:0008094">
    <property type="term" value="F:ATP-dependent activity, acting on DNA"/>
    <property type="evidence" value="ECO:0007669"/>
    <property type="project" value="TreeGrafter"/>
</dbReference>
<keyword evidence="5" id="KW-0067">ATP-binding</keyword>
<dbReference type="InterPro" id="IPR050628">
    <property type="entry name" value="SNF2_RAD54_helicase_TF"/>
</dbReference>
<dbReference type="GO" id="GO:0008168">
    <property type="term" value="F:methyltransferase activity"/>
    <property type="evidence" value="ECO:0007669"/>
    <property type="project" value="UniProtKB-KW"/>
</dbReference>
<dbReference type="Pfam" id="PF00176">
    <property type="entry name" value="SNF2-rel_dom"/>
    <property type="match status" value="1"/>
</dbReference>
<evidence type="ECO:0000259" key="7">
    <source>
        <dbReference type="PROSITE" id="PS51194"/>
    </source>
</evidence>
<dbReference type="Gene3D" id="3.40.50.300">
    <property type="entry name" value="P-loop containing nucleotide triphosphate hydrolases"/>
    <property type="match status" value="2"/>
</dbReference>
<dbReference type="PANTHER" id="PTHR45626:SF26">
    <property type="entry name" value="FAMILY HELICASE, PUTATIVE (AFU_ORTHOLOGUE AFUA_2G09120)-RELATED"/>
    <property type="match status" value="1"/>
</dbReference>